<dbReference type="RefSeq" id="WP_342853544.1">
    <property type="nucleotide sequence ID" value="NZ_JBBMRA010000001.1"/>
</dbReference>
<protein>
    <submittedName>
        <fullName evidence="2">DsbA family protein</fullName>
    </submittedName>
</protein>
<dbReference type="Proteomes" id="UP001449225">
    <property type="component" value="Unassembled WGS sequence"/>
</dbReference>
<evidence type="ECO:0000259" key="1">
    <source>
        <dbReference type="Pfam" id="PF01323"/>
    </source>
</evidence>
<dbReference type="SUPFAM" id="SSF52833">
    <property type="entry name" value="Thioredoxin-like"/>
    <property type="match status" value="1"/>
</dbReference>
<organism evidence="2 3">
    <name type="scientific">Neptuniibacter pectenicola</name>
    <dbReference type="NCBI Taxonomy" id="1806669"/>
    <lineage>
        <taxon>Bacteria</taxon>
        <taxon>Pseudomonadati</taxon>
        <taxon>Pseudomonadota</taxon>
        <taxon>Gammaproteobacteria</taxon>
        <taxon>Oceanospirillales</taxon>
        <taxon>Oceanospirillaceae</taxon>
        <taxon>Neptuniibacter</taxon>
    </lineage>
</organism>
<proteinExistence type="predicted"/>
<dbReference type="Gene3D" id="3.40.30.10">
    <property type="entry name" value="Glutaredoxin"/>
    <property type="match status" value="1"/>
</dbReference>
<sequence length="212" mass="24100">MTRPKIDTPRFIYVLDPMCSWCWAFSAAVDTLKQHYAFPWTLLMGGLAPDSDEPMDKAMQQKLQAIWQHIEQQTGTPFNYDFWSNNVPRRSTYLSCRAVISAETLAPERGFDMVRLIQKAYYHDAKNPSDLDTLVQLAQQMGLDTSLFTSLINSPDTQSKLEAQISEAHRLGAQGFPSLFIETESGLHALSYGYTDVEKLTQRVEAALQRKE</sequence>
<gene>
    <name evidence="2" type="ORF">WNY58_01990</name>
</gene>
<dbReference type="InterPro" id="IPR036249">
    <property type="entry name" value="Thioredoxin-like_sf"/>
</dbReference>
<evidence type="ECO:0000313" key="3">
    <source>
        <dbReference type="Proteomes" id="UP001449225"/>
    </source>
</evidence>
<dbReference type="CDD" id="cd03025">
    <property type="entry name" value="DsbA_FrnE_like"/>
    <property type="match status" value="1"/>
</dbReference>
<evidence type="ECO:0000313" key="2">
    <source>
        <dbReference type="EMBL" id="MEM5535152.1"/>
    </source>
</evidence>
<dbReference type="Pfam" id="PF01323">
    <property type="entry name" value="DSBA"/>
    <property type="match status" value="1"/>
</dbReference>
<dbReference type="EMBL" id="JBBMRA010000001">
    <property type="protein sequence ID" value="MEM5535152.1"/>
    <property type="molecule type" value="Genomic_DNA"/>
</dbReference>
<keyword evidence="3" id="KW-1185">Reference proteome</keyword>
<reference evidence="2 3" key="1">
    <citation type="submission" date="2024-03" db="EMBL/GenBank/DDBJ databases">
        <title>Community enrichment and isolation of bacterial strains for fucoidan degradation.</title>
        <authorList>
            <person name="Sichert A."/>
        </authorList>
    </citation>
    <scope>NUCLEOTIDE SEQUENCE [LARGE SCALE GENOMIC DNA]</scope>
    <source>
        <strain evidence="2 3">AS76</strain>
    </source>
</reference>
<dbReference type="Gene3D" id="1.10.472.60">
    <property type="entry name" value="putative protein disulfide isomerase domain"/>
    <property type="match status" value="1"/>
</dbReference>
<accession>A0ABU9TPH3</accession>
<dbReference type="InterPro" id="IPR001853">
    <property type="entry name" value="DSBA-like_thioredoxin_dom"/>
</dbReference>
<name>A0ABU9TPH3_9GAMM</name>
<dbReference type="PANTHER" id="PTHR13887:SF54">
    <property type="entry name" value="DSBA FAMILY PROTEIN"/>
    <property type="match status" value="1"/>
</dbReference>
<feature type="domain" description="DSBA-like thioredoxin" evidence="1">
    <location>
        <begin position="15"/>
        <end position="203"/>
    </location>
</feature>
<dbReference type="PANTHER" id="PTHR13887">
    <property type="entry name" value="GLUTATHIONE S-TRANSFERASE KAPPA"/>
    <property type="match status" value="1"/>
</dbReference>
<comment type="caution">
    <text evidence="2">The sequence shown here is derived from an EMBL/GenBank/DDBJ whole genome shotgun (WGS) entry which is preliminary data.</text>
</comment>